<dbReference type="EMBL" id="JACGWZ010000002">
    <property type="protein sequence ID" value="MBA8824748.1"/>
    <property type="molecule type" value="Genomic_DNA"/>
</dbReference>
<dbReference type="InterPro" id="IPR016181">
    <property type="entry name" value="Acyl_CoA_acyltransferase"/>
</dbReference>
<dbReference type="SUPFAM" id="SSF55729">
    <property type="entry name" value="Acyl-CoA N-acyltransferases (Nat)"/>
    <property type="match status" value="1"/>
</dbReference>
<reference evidence="2 3" key="1">
    <citation type="submission" date="2020-07" db="EMBL/GenBank/DDBJ databases">
        <title>Sequencing the genomes of 1000 actinobacteria strains.</title>
        <authorList>
            <person name="Klenk H.-P."/>
        </authorList>
    </citation>
    <scope>NUCLEOTIDE SEQUENCE [LARGE SCALE GENOMIC DNA]</scope>
    <source>
        <strain evidence="2 3">DSM 45975</strain>
    </source>
</reference>
<evidence type="ECO:0000313" key="3">
    <source>
        <dbReference type="Proteomes" id="UP000569329"/>
    </source>
</evidence>
<dbReference type="CDD" id="cd04301">
    <property type="entry name" value="NAT_SF"/>
    <property type="match status" value="1"/>
</dbReference>
<organism evidence="2 3">
    <name type="scientific">Halosaccharopolyspora lacisalsi</name>
    <dbReference type="NCBI Taxonomy" id="1000566"/>
    <lineage>
        <taxon>Bacteria</taxon>
        <taxon>Bacillati</taxon>
        <taxon>Actinomycetota</taxon>
        <taxon>Actinomycetes</taxon>
        <taxon>Pseudonocardiales</taxon>
        <taxon>Pseudonocardiaceae</taxon>
        <taxon>Halosaccharopolyspora</taxon>
    </lineage>
</organism>
<dbReference type="Proteomes" id="UP000569329">
    <property type="component" value="Unassembled WGS sequence"/>
</dbReference>
<evidence type="ECO:0000313" key="2">
    <source>
        <dbReference type="EMBL" id="MBA8824748.1"/>
    </source>
</evidence>
<protein>
    <submittedName>
        <fullName evidence="2">GNAT superfamily N-acetyltransferase</fullName>
    </submittedName>
</protein>
<sequence>MLTVQALTTGDWPVWREVRLAALAEAPEAFKSRLEDWDNGGEAQWRARFEMPGTYNAVAVLNGRPAGMASGVPGDDGAGELRSVWVSPRARGRSVGDQLIAAVQDWAARSGRDVSPAMSLSWGNRECGVPCATMVAVPAAGRHLAGPGRR</sequence>
<dbReference type="PROSITE" id="PS51186">
    <property type="entry name" value="GNAT"/>
    <property type="match status" value="1"/>
</dbReference>
<keyword evidence="3" id="KW-1185">Reference proteome</keyword>
<feature type="domain" description="N-acetyltransferase" evidence="1">
    <location>
        <begin position="2"/>
        <end position="150"/>
    </location>
</feature>
<proteinExistence type="predicted"/>
<comment type="caution">
    <text evidence="2">The sequence shown here is derived from an EMBL/GenBank/DDBJ whole genome shotgun (WGS) entry which is preliminary data.</text>
</comment>
<dbReference type="RefSeq" id="WP_182543973.1">
    <property type="nucleotide sequence ID" value="NZ_JACGWZ010000002.1"/>
</dbReference>
<dbReference type="Pfam" id="PF00583">
    <property type="entry name" value="Acetyltransf_1"/>
    <property type="match status" value="1"/>
</dbReference>
<evidence type="ECO:0000259" key="1">
    <source>
        <dbReference type="PROSITE" id="PS51186"/>
    </source>
</evidence>
<dbReference type="GO" id="GO:0016747">
    <property type="term" value="F:acyltransferase activity, transferring groups other than amino-acyl groups"/>
    <property type="evidence" value="ECO:0007669"/>
    <property type="project" value="InterPro"/>
</dbReference>
<gene>
    <name evidence="2" type="ORF">FHX42_002095</name>
</gene>
<dbReference type="AlphaFoldDB" id="A0A839E1A8"/>
<keyword evidence="2" id="KW-0808">Transferase</keyword>
<accession>A0A839E1A8</accession>
<dbReference type="InterPro" id="IPR000182">
    <property type="entry name" value="GNAT_dom"/>
</dbReference>
<name>A0A839E1A8_9PSEU</name>
<dbReference type="Gene3D" id="3.40.630.30">
    <property type="match status" value="1"/>
</dbReference>